<dbReference type="Gene3D" id="2.120.10.30">
    <property type="entry name" value="TolB, C-terminal domain"/>
    <property type="match status" value="1"/>
</dbReference>
<feature type="domain" description="Glucose/Sorbosone dehydrogenase" evidence="3">
    <location>
        <begin position="99"/>
        <end position="446"/>
    </location>
</feature>
<evidence type="ECO:0000313" key="5">
    <source>
        <dbReference type="Proteomes" id="UP001144323"/>
    </source>
</evidence>
<feature type="signal peptide" evidence="2">
    <location>
        <begin position="1"/>
        <end position="25"/>
    </location>
</feature>
<keyword evidence="2" id="KW-0732">Signal</keyword>
<dbReference type="SUPFAM" id="SSF50952">
    <property type="entry name" value="Soluble quinoprotein glucose dehydrogenase"/>
    <property type="match status" value="1"/>
</dbReference>
<dbReference type="Pfam" id="PF07995">
    <property type="entry name" value="GSDH"/>
    <property type="match status" value="1"/>
</dbReference>
<dbReference type="PANTHER" id="PTHR19328:SF53">
    <property type="entry name" value="MEMBRANE PROTEIN"/>
    <property type="match status" value="1"/>
</dbReference>
<dbReference type="RefSeq" id="WP_281801526.1">
    <property type="nucleotide sequence ID" value="NZ_BSEC01000001.1"/>
</dbReference>
<keyword evidence="5" id="KW-1185">Reference proteome</keyword>
<feature type="chain" id="PRO_5040883719" evidence="2">
    <location>
        <begin position="26"/>
        <end position="455"/>
    </location>
</feature>
<evidence type="ECO:0000313" key="4">
    <source>
        <dbReference type="EMBL" id="GLI92357.1"/>
    </source>
</evidence>
<dbReference type="AlphaFoldDB" id="A0A9W6GSP3"/>
<evidence type="ECO:0000256" key="2">
    <source>
        <dbReference type="SAM" id="SignalP"/>
    </source>
</evidence>
<organism evidence="4 5">
    <name type="scientific">Methylocystis echinoides</name>
    <dbReference type="NCBI Taxonomy" id="29468"/>
    <lineage>
        <taxon>Bacteria</taxon>
        <taxon>Pseudomonadati</taxon>
        <taxon>Pseudomonadota</taxon>
        <taxon>Alphaproteobacteria</taxon>
        <taxon>Hyphomicrobiales</taxon>
        <taxon>Methylocystaceae</taxon>
        <taxon>Methylocystis</taxon>
    </lineage>
</organism>
<comment type="caution">
    <text evidence="4">The sequence shown here is derived from an EMBL/GenBank/DDBJ whole genome shotgun (WGS) entry which is preliminary data.</text>
</comment>
<accession>A0A9W6GSP3</accession>
<reference evidence="4" key="1">
    <citation type="journal article" date="2023" name="Int. J. Syst. Evol. Microbiol.">
        <title>Methylocystis iwaonis sp. nov., a type II methane-oxidizing bacterium from surface soil of a rice paddy field in Japan, and emended description of the genus Methylocystis (ex Whittenbury et al. 1970) Bowman et al. 1993.</title>
        <authorList>
            <person name="Kaise H."/>
            <person name="Sawadogo J.B."/>
            <person name="Alam M.S."/>
            <person name="Ueno C."/>
            <person name="Dianou D."/>
            <person name="Shinjo R."/>
            <person name="Asakawa S."/>
        </authorList>
    </citation>
    <scope>NUCLEOTIDE SEQUENCE</scope>
    <source>
        <strain evidence="4">LMG27198</strain>
    </source>
</reference>
<evidence type="ECO:0000259" key="3">
    <source>
        <dbReference type="Pfam" id="PF07995"/>
    </source>
</evidence>
<evidence type="ECO:0000256" key="1">
    <source>
        <dbReference type="SAM" id="MobiDB-lite"/>
    </source>
</evidence>
<proteinExistence type="predicted"/>
<feature type="region of interest" description="Disordered" evidence="1">
    <location>
        <begin position="54"/>
        <end position="80"/>
    </location>
</feature>
<gene>
    <name evidence="4" type="ORF">LMG27198_13490</name>
</gene>
<dbReference type="InterPro" id="IPR011041">
    <property type="entry name" value="Quinoprot_gluc/sorb_DH_b-prop"/>
</dbReference>
<sequence>MMFGRMGWMVVGAAGLAGALAAAMAAAETVSSKTGVEAFSDWRGDAPGVWRHIRPQDLPPPLASAPKAERSQIAPRPQGALPKTLDGFSVETFAEGLSGPRVLRFAPNGDLFVTESNAGRIRAFHLADGRLEPARSKIFAADLERPYGLAFYPPGPDPKYLYVGAVSKILRFPYRKGDLEAIGPAEVVATLPRSDTGHWTRDLVFSRDGKTLFVAVGSRSNVADGHARPSAAEVADLEARNGVGASDGPELERADVLAFDPDGTNRRVYATGLRNCSGLRLRPDSDELWCVVNERDMLGDDLPPDYATHVEKGAFYGWPWYYIGAHEDPRHAGARPDLATKITTPDVLLQPHSAPLGLAFYNADQFPATFRGDAFVALHGSWNRATRTGYKVVRLRFRDGRPTGEYQDFLTGFVLDDARVWGRPVDVAVAPDGSLLVSEDANGVIYRIAHAKETP</sequence>
<dbReference type="Proteomes" id="UP001144323">
    <property type="component" value="Unassembled WGS sequence"/>
</dbReference>
<protein>
    <submittedName>
        <fullName evidence="4">Sorbosone dehydrogenase</fullName>
    </submittedName>
</protein>
<dbReference type="EMBL" id="BSEC01000001">
    <property type="protein sequence ID" value="GLI92357.1"/>
    <property type="molecule type" value="Genomic_DNA"/>
</dbReference>
<dbReference type="PANTHER" id="PTHR19328">
    <property type="entry name" value="HEDGEHOG-INTERACTING PROTEIN"/>
    <property type="match status" value="1"/>
</dbReference>
<dbReference type="InterPro" id="IPR012938">
    <property type="entry name" value="Glc/Sorbosone_DH"/>
</dbReference>
<dbReference type="InterPro" id="IPR011042">
    <property type="entry name" value="6-blade_b-propeller_TolB-like"/>
</dbReference>
<name>A0A9W6GSP3_9HYPH</name>